<dbReference type="Pfam" id="PF17802">
    <property type="entry name" value="SpaA"/>
    <property type="match status" value="2"/>
</dbReference>
<evidence type="ECO:0000313" key="8">
    <source>
        <dbReference type="Proteomes" id="UP000070174"/>
    </source>
</evidence>
<dbReference type="InterPro" id="IPR013783">
    <property type="entry name" value="Ig-like_fold"/>
</dbReference>
<protein>
    <submittedName>
        <fullName evidence="7">LPXTG-motif protein cell wall anchor domain protein</fullName>
    </submittedName>
</protein>
<gene>
    <name evidence="7" type="ORF">HMPREF3229_01704</name>
</gene>
<dbReference type="PANTHER" id="PTHR36108">
    <property type="entry name" value="COLOSSIN-B-RELATED"/>
    <property type="match status" value="1"/>
</dbReference>
<dbReference type="AlphaFoldDB" id="A0A133PJJ5"/>
<reference evidence="7 8" key="1">
    <citation type="submission" date="2016-01" db="EMBL/GenBank/DDBJ databases">
        <authorList>
            <person name="Oliw E.H."/>
        </authorList>
    </citation>
    <scope>NUCLEOTIDE SEQUENCE [LARGE SCALE GENOMIC DNA]</scope>
    <source>
        <strain evidence="7 8">CMW7756A</strain>
    </source>
</reference>
<sequence>MGGGNPSSTYYDRGVEMKKRIKDLIILYMMVTMVFLPLNVLGASSVTIEIHTREDLTREDLEGRTLGIWKINENFIDTKMDKTNLVAILDKLSEEELDKQLVNKADKWILNPKEANDYKSVLSLEPGTYYMRELGGKDRKKFIESAVFNPEETNIVKVKWGERKTPPPPPEFPPPEKPPHEPPTPPNSVRLFKYSDEGKGLVGAKFQLLDEDGNVVKTRAFTMDPKGTEEVFETDKNGFIVIRDLEPGVYFFKEVEAPKGYEIVNEKSQFVIFEGQAAKLSVLNKKKLGSYNFYKTNEKRDVGLAGAEFVITQRVNGKDQRVQRDGKDLILKSGPDGKFFVRDLPYGTYEIWETKAPHGYTLLQGSLKFEINDNSFEKVLIIENTTKPPIPKTGDITLIVLVVAGAIMIGLGRFMIKDKN</sequence>
<keyword evidence="5" id="KW-0812">Transmembrane</keyword>
<evidence type="ECO:0000256" key="2">
    <source>
        <dbReference type="ARBA" id="ARBA00022525"/>
    </source>
</evidence>
<dbReference type="SUPFAM" id="SSF49478">
    <property type="entry name" value="Cna protein B-type domain"/>
    <property type="match status" value="2"/>
</dbReference>
<feature type="compositionally biased region" description="Pro residues" evidence="4">
    <location>
        <begin position="166"/>
        <end position="186"/>
    </location>
</feature>
<keyword evidence="2" id="KW-0964">Secreted</keyword>
<evidence type="ECO:0000313" key="7">
    <source>
        <dbReference type="EMBL" id="KXA28708.1"/>
    </source>
</evidence>
<name>A0A133PJJ5_9FIRM</name>
<dbReference type="Gene3D" id="2.60.40.4180">
    <property type="match status" value="1"/>
</dbReference>
<dbReference type="PATRIC" id="fig|54005.3.peg.1666"/>
<proteinExistence type="inferred from homology"/>
<comment type="similarity">
    <text evidence="1">Belongs to the serine-aspartate repeat-containing protein (SDr) family.</text>
</comment>
<comment type="caution">
    <text evidence="7">The sequence shown here is derived from an EMBL/GenBank/DDBJ whole genome shotgun (WGS) entry which is preliminary data.</text>
</comment>
<evidence type="ECO:0000256" key="5">
    <source>
        <dbReference type="SAM" id="Phobius"/>
    </source>
</evidence>
<organism evidence="7">
    <name type="scientific">Peptoniphilus harei</name>
    <dbReference type="NCBI Taxonomy" id="54005"/>
    <lineage>
        <taxon>Bacteria</taxon>
        <taxon>Bacillati</taxon>
        <taxon>Bacillota</taxon>
        <taxon>Tissierellia</taxon>
        <taxon>Tissierellales</taxon>
        <taxon>Peptoniphilaceae</taxon>
        <taxon>Peptoniphilus</taxon>
    </lineage>
</organism>
<dbReference type="InterPro" id="IPR041033">
    <property type="entry name" value="SpaA_PFL_dom_1"/>
</dbReference>
<dbReference type="Proteomes" id="UP000070174">
    <property type="component" value="Unassembled WGS sequence"/>
</dbReference>
<dbReference type="Gene3D" id="2.60.40.10">
    <property type="entry name" value="Immunoglobulins"/>
    <property type="match status" value="2"/>
</dbReference>
<keyword evidence="5" id="KW-1133">Transmembrane helix</keyword>
<accession>A0A133PJJ5</accession>
<feature type="transmembrane region" description="Helical" evidence="5">
    <location>
        <begin position="396"/>
        <end position="416"/>
    </location>
</feature>
<feature type="domain" description="SpaA-like prealbumin fold" evidence="6">
    <location>
        <begin position="188"/>
        <end position="286"/>
    </location>
</feature>
<feature type="transmembrane region" description="Helical" evidence="5">
    <location>
        <begin position="25"/>
        <end position="48"/>
    </location>
</feature>
<keyword evidence="5" id="KW-0472">Membrane</keyword>
<evidence type="ECO:0000256" key="3">
    <source>
        <dbReference type="ARBA" id="ARBA00022729"/>
    </source>
</evidence>
<feature type="domain" description="SpaA-like prealbumin fold" evidence="6">
    <location>
        <begin position="289"/>
        <end position="384"/>
    </location>
</feature>
<evidence type="ECO:0000256" key="1">
    <source>
        <dbReference type="ARBA" id="ARBA00007257"/>
    </source>
</evidence>
<dbReference type="PANTHER" id="PTHR36108:SF13">
    <property type="entry name" value="COLOSSIN-B-RELATED"/>
    <property type="match status" value="1"/>
</dbReference>
<keyword evidence="3" id="KW-0732">Signal</keyword>
<evidence type="ECO:0000259" key="6">
    <source>
        <dbReference type="Pfam" id="PF17802"/>
    </source>
</evidence>
<dbReference type="EMBL" id="LRQE01000041">
    <property type="protein sequence ID" value="KXA28708.1"/>
    <property type="molecule type" value="Genomic_DNA"/>
</dbReference>
<evidence type="ECO:0000256" key="4">
    <source>
        <dbReference type="SAM" id="MobiDB-lite"/>
    </source>
</evidence>
<feature type="region of interest" description="Disordered" evidence="4">
    <location>
        <begin position="158"/>
        <end position="188"/>
    </location>
</feature>